<comment type="caution">
    <text evidence="1">The sequence shown here is derived from an EMBL/GenBank/DDBJ whole genome shotgun (WGS) entry which is preliminary data.</text>
</comment>
<dbReference type="Proteomes" id="UP000299102">
    <property type="component" value="Unassembled WGS sequence"/>
</dbReference>
<evidence type="ECO:0000313" key="1">
    <source>
        <dbReference type="EMBL" id="GBP24999.1"/>
    </source>
</evidence>
<organism evidence="1 2">
    <name type="scientific">Eumeta variegata</name>
    <name type="common">Bagworm moth</name>
    <name type="synonym">Eumeta japonica</name>
    <dbReference type="NCBI Taxonomy" id="151549"/>
    <lineage>
        <taxon>Eukaryota</taxon>
        <taxon>Metazoa</taxon>
        <taxon>Ecdysozoa</taxon>
        <taxon>Arthropoda</taxon>
        <taxon>Hexapoda</taxon>
        <taxon>Insecta</taxon>
        <taxon>Pterygota</taxon>
        <taxon>Neoptera</taxon>
        <taxon>Endopterygota</taxon>
        <taxon>Lepidoptera</taxon>
        <taxon>Glossata</taxon>
        <taxon>Ditrysia</taxon>
        <taxon>Tineoidea</taxon>
        <taxon>Psychidae</taxon>
        <taxon>Oiketicinae</taxon>
        <taxon>Eumeta</taxon>
    </lineage>
</organism>
<gene>
    <name evidence="1" type="ORF">EVAR_94293_1</name>
</gene>
<dbReference type="EMBL" id="BGZK01000168">
    <property type="protein sequence ID" value="GBP24999.1"/>
    <property type="molecule type" value="Genomic_DNA"/>
</dbReference>
<name>A0A4C1UF84_EUMVA</name>
<sequence length="200" mass="22271">MRSEVKRLRDGLAWQWGTYRKIQRKLDRLRVADAAGRVPETRVRPFEILGVLLSEVVSHQVPLSPSSVIVLLYSEKFIFGERYDTYLSRNKPADGAVAAERSRASLRNRKFSGSILNTGEMINDFLTRATTNHTPCASEGGSWGHEPSPESATASGSRACTLNCSMSELHAICTDLVFLMRSADYLRLVLKPQPFLLAEG</sequence>
<protein>
    <submittedName>
        <fullName evidence="1">Uncharacterized protein</fullName>
    </submittedName>
</protein>
<proteinExistence type="predicted"/>
<reference evidence="1 2" key="1">
    <citation type="journal article" date="2019" name="Commun. Biol.">
        <title>The bagworm genome reveals a unique fibroin gene that provides high tensile strength.</title>
        <authorList>
            <person name="Kono N."/>
            <person name="Nakamura H."/>
            <person name="Ohtoshi R."/>
            <person name="Tomita M."/>
            <person name="Numata K."/>
            <person name="Arakawa K."/>
        </authorList>
    </citation>
    <scope>NUCLEOTIDE SEQUENCE [LARGE SCALE GENOMIC DNA]</scope>
</reference>
<evidence type="ECO:0000313" key="2">
    <source>
        <dbReference type="Proteomes" id="UP000299102"/>
    </source>
</evidence>
<accession>A0A4C1UF84</accession>
<dbReference type="AlphaFoldDB" id="A0A4C1UF84"/>
<keyword evidence="2" id="KW-1185">Reference proteome</keyword>